<protein>
    <submittedName>
        <fullName evidence="2">Uncharacterized protein</fullName>
    </submittedName>
</protein>
<evidence type="ECO:0000256" key="1">
    <source>
        <dbReference type="SAM" id="Phobius"/>
    </source>
</evidence>
<dbReference type="EMBL" id="CP149782">
    <property type="protein sequence ID" value="WYF44215.1"/>
    <property type="molecule type" value="Genomic_DNA"/>
</dbReference>
<evidence type="ECO:0000313" key="2">
    <source>
        <dbReference type="EMBL" id="WYF44215.1"/>
    </source>
</evidence>
<keyword evidence="1" id="KW-1133">Transmembrane helix</keyword>
<keyword evidence="1" id="KW-0812">Transmembrane</keyword>
<dbReference type="RefSeq" id="WP_339095438.1">
    <property type="nucleotide sequence ID" value="NZ_CP149782.1"/>
</dbReference>
<keyword evidence="1" id="KW-0472">Membrane</keyword>
<sequence>MTLIVFVLVAAVVAGYYRSALTPFSLGLAALALLNLLGTVDHLLTEARGLPLGWVGGAAVLVVAWGLFCLSRGALFFVALLLALNVSGLAMAVQQSAWALTGLEKRPLAQRIFCPDRLTANLRLYEVADDSSGLKVLVKTGTSQLTGGAVMCSATSRYLPLAERFDRWDADRHNVRTYMTVGEYRAVLFVPSLRHSRLMFPVRIENGVMQLPVGHHARWGVTVRPLPH</sequence>
<reference evidence="2" key="1">
    <citation type="submission" date="2024-03" db="EMBL/GenBank/DDBJ databases">
        <title>Deinococcus weizhi sp. nov., isolated from human skin.</title>
        <authorList>
            <person name="Wei Z."/>
            <person name="Tian F."/>
            <person name="Yang C."/>
            <person name="Xin L.T."/>
            <person name="Wen Z.J."/>
            <person name="Lan K.C."/>
            <person name="Yu L."/>
            <person name="Zhe W."/>
            <person name="Dan F.D."/>
            <person name="Jun W."/>
            <person name="Rui Z."/>
            <person name="Yong X.J."/>
            <person name="Ting Y."/>
            <person name="Wei X."/>
            <person name="Xu Z.G."/>
            <person name="Xin Z."/>
            <person name="Dong F.G."/>
            <person name="Ni X.M."/>
            <person name="Zheng M.G."/>
            <person name="Chun Y."/>
            <person name="Qian W.X."/>
        </authorList>
    </citation>
    <scope>NUCLEOTIDE SEQUENCE</scope>
    <source>
        <strain evidence="2">VB142</strain>
    </source>
</reference>
<name>A0AAU6Q0Z8_9DEIO</name>
<organism evidence="2">
    <name type="scientific">Deinococcus sp. VB142</name>
    <dbReference type="NCBI Taxonomy" id="3112952"/>
    <lineage>
        <taxon>Bacteria</taxon>
        <taxon>Thermotogati</taxon>
        <taxon>Deinococcota</taxon>
        <taxon>Deinococci</taxon>
        <taxon>Deinococcales</taxon>
        <taxon>Deinococcaceae</taxon>
        <taxon>Deinococcus</taxon>
    </lineage>
</organism>
<dbReference type="AlphaFoldDB" id="A0AAU6Q0Z8"/>
<feature type="transmembrane region" description="Helical" evidence="1">
    <location>
        <begin position="74"/>
        <end position="93"/>
    </location>
</feature>
<accession>A0AAU6Q0Z8</accession>
<proteinExistence type="predicted"/>
<feature type="transmembrane region" description="Helical" evidence="1">
    <location>
        <begin position="51"/>
        <end position="68"/>
    </location>
</feature>
<gene>
    <name evidence="2" type="ORF">WDJ50_12530</name>
</gene>